<evidence type="ECO:0008006" key="9">
    <source>
        <dbReference type="Google" id="ProtNLM"/>
    </source>
</evidence>
<reference evidence="7" key="1">
    <citation type="submission" date="2023-03" db="EMBL/GenBank/DDBJ databases">
        <title>Massive genome expansion in bonnet fungi (Mycena s.s.) driven by repeated elements and novel gene families across ecological guilds.</title>
        <authorList>
            <consortium name="Lawrence Berkeley National Laboratory"/>
            <person name="Harder C.B."/>
            <person name="Miyauchi S."/>
            <person name="Viragh M."/>
            <person name="Kuo A."/>
            <person name="Thoen E."/>
            <person name="Andreopoulos B."/>
            <person name="Lu D."/>
            <person name="Skrede I."/>
            <person name="Drula E."/>
            <person name="Henrissat B."/>
            <person name="Morin E."/>
            <person name="Kohler A."/>
            <person name="Barry K."/>
            <person name="LaButti K."/>
            <person name="Morin E."/>
            <person name="Salamov A."/>
            <person name="Lipzen A."/>
            <person name="Mereny Z."/>
            <person name="Hegedus B."/>
            <person name="Baldrian P."/>
            <person name="Stursova M."/>
            <person name="Weitz H."/>
            <person name="Taylor A."/>
            <person name="Grigoriev I.V."/>
            <person name="Nagy L.G."/>
            <person name="Martin F."/>
            <person name="Kauserud H."/>
        </authorList>
    </citation>
    <scope>NUCLEOTIDE SEQUENCE</scope>
    <source>
        <strain evidence="7">CBHHK173m</strain>
    </source>
</reference>
<evidence type="ECO:0000256" key="4">
    <source>
        <dbReference type="ARBA" id="ARBA00023002"/>
    </source>
</evidence>
<evidence type="ECO:0000256" key="2">
    <source>
        <dbReference type="ARBA" id="ARBA00022857"/>
    </source>
</evidence>
<evidence type="ECO:0000256" key="5">
    <source>
        <dbReference type="ARBA" id="ARBA00023098"/>
    </source>
</evidence>
<evidence type="ECO:0000256" key="3">
    <source>
        <dbReference type="ARBA" id="ARBA00022955"/>
    </source>
</evidence>
<evidence type="ECO:0000256" key="1">
    <source>
        <dbReference type="ARBA" id="ARBA00022516"/>
    </source>
</evidence>
<dbReference type="GO" id="GO:0005741">
    <property type="term" value="C:mitochondrial outer membrane"/>
    <property type="evidence" value="ECO:0007669"/>
    <property type="project" value="TreeGrafter"/>
</dbReference>
<protein>
    <recommendedName>
        <fullName evidence="9">3-keto-steroid reductase</fullName>
    </recommendedName>
</protein>
<sequence length="408" mass="45354">MSLRPVVVVTGANAGVGYGICRRLLFQLCLPDPPDSSPQAWERRSGDTHEEEPVRYDGLTLIMACRSTQRAEAARKTLYADLDAHVAGLRVRPNYDGHADAFRNNLKIEIEYLDLSVLSTVFNFAAQIAKRHTYISHLIFNAGVANFTGIDWPACMRQLATSVLDAITRPRYNLQSVGEVSVDGFGWIWQSNVFGHYVLFRELEPLLKCSTYAADARVVWSSSLESSPRFFDSADWQLTKTAHSYESCKYQIDLIAPILDRRALQDPPRHVRHFISQPGVCHTAISSKLATPGGVLDHLKVLSFYFGRILFGSRHHPISAMNSAVVAVHLILVSISYITFGAKNDADAESLVPIRFGAETDRWGNPEVGTTPVEEWKEHAADGEILLGKCEDIYRGLVAKQNAKTPAL</sequence>
<comment type="caution">
    <text evidence="7">The sequence shown here is derived from an EMBL/GenBank/DDBJ whole genome shotgun (WGS) entry which is preliminary data.</text>
</comment>
<keyword evidence="1" id="KW-0444">Lipid biosynthesis</keyword>
<evidence type="ECO:0000313" key="8">
    <source>
        <dbReference type="Proteomes" id="UP001222325"/>
    </source>
</evidence>
<keyword evidence="2" id="KW-0521">NADP</keyword>
<gene>
    <name evidence="7" type="ORF">B0H15DRAFT_909161</name>
</gene>
<dbReference type="GO" id="GO:0006694">
    <property type="term" value="P:steroid biosynthetic process"/>
    <property type="evidence" value="ECO:0007669"/>
    <property type="project" value="UniProtKB-KW"/>
</dbReference>
<dbReference type="SUPFAM" id="SSF51735">
    <property type="entry name" value="NAD(P)-binding Rossmann-fold domains"/>
    <property type="match status" value="1"/>
</dbReference>
<dbReference type="InterPro" id="IPR036291">
    <property type="entry name" value="NAD(P)-bd_dom_sf"/>
</dbReference>
<comment type="similarity">
    <text evidence="6">Belongs to the short-chain dehydrogenases/reductases (SDR) family. ERG27 subfamily.</text>
</comment>
<dbReference type="GO" id="GO:0005811">
    <property type="term" value="C:lipid droplet"/>
    <property type="evidence" value="ECO:0007669"/>
    <property type="project" value="TreeGrafter"/>
</dbReference>
<evidence type="ECO:0000313" key="7">
    <source>
        <dbReference type="EMBL" id="KAJ7087287.1"/>
    </source>
</evidence>
<keyword evidence="3" id="KW-0752">Steroid biosynthesis</keyword>
<dbReference type="GO" id="GO:0005789">
    <property type="term" value="C:endoplasmic reticulum membrane"/>
    <property type="evidence" value="ECO:0007669"/>
    <property type="project" value="TreeGrafter"/>
</dbReference>
<dbReference type="InterPro" id="IPR051593">
    <property type="entry name" value="Ergosterol_Biosynth_ERG27"/>
</dbReference>
<dbReference type="Proteomes" id="UP001222325">
    <property type="component" value="Unassembled WGS sequence"/>
</dbReference>
<dbReference type="EMBL" id="JARJCN010000029">
    <property type="protein sequence ID" value="KAJ7087287.1"/>
    <property type="molecule type" value="Genomic_DNA"/>
</dbReference>
<keyword evidence="4" id="KW-0560">Oxidoreductase</keyword>
<keyword evidence="5" id="KW-0443">Lipid metabolism</keyword>
<accession>A0AAD6U6B9</accession>
<dbReference type="PANTHER" id="PTHR43647">
    <property type="entry name" value="DEHYDROGENASE"/>
    <property type="match status" value="1"/>
</dbReference>
<keyword evidence="8" id="KW-1185">Reference proteome</keyword>
<dbReference type="GO" id="GO:0000253">
    <property type="term" value="F:3-beta-hydroxysteroid 3-dehydrogenase (NADP+) activity"/>
    <property type="evidence" value="ECO:0007669"/>
    <property type="project" value="TreeGrafter"/>
</dbReference>
<proteinExistence type="inferred from homology"/>
<evidence type="ECO:0000256" key="6">
    <source>
        <dbReference type="ARBA" id="ARBA00023593"/>
    </source>
</evidence>
<name>A0AAD6U6B9_9AGAR</name>
<dbReference type="PANTHER" id="PTHR43647:SF1">
    <property type="entry name" value="3-KETO-STEROID REDUCTASE ERG27"/>
    <property type="match status" value="1"/>
</dbReference>
<dbReference type="AlphaFoldDB" id="A0AAD6U6B9"/>
<dbReference type="Gene3D" id="3.40.50.720">
    <property type="entry name" value="NAD(P)-binding Rossmann-like Domain"/>
    <property type="match status" value="1"/>
</dbReference>
<organism evidence="7 8">
    <name type="scientific">Mycena belliarum</name>
    <dbReference type="NCBI Taxonomy" id="1033014"/>
    <lineage>
        <taxon>Eukaryota</taxon>
        <taxon>Fungi</taxon>
        <taxon>Dikarya</taxon>
        <taxon>Basidiomycota</taxon>
        <taxon>Agaricomycotina</taxon>
        <taxon>Agaricomycetes</taxon>
        <taxon>Agaricomycetidae</taxon>
        <taxon>Agaricales</taxon>
        <taxon>Marasmiineae</taxon>
        <taxon>Mycenaceae</taxon>
        <taxon>Mycena</taxon>
    </lineage>
</organism>